<keyword evidence="1" id="KW-0472">Membrane</keyword>
<evidence type="ECO:0000256" key="1">
    <source>
        <dbReference type="SAM" id="Phobius"/>
    </source>
</evidence>
<keyword evidence="1" id="KW-0812">Transmembrane</keyword>
<keyword evidence="3" id="KW-1185">Reference proteome</keyword>
<name>A0ABQ6QYP5_9BACT</name>
<comment type="caution">
    <text evidence="2">The sequence shown here is derived from an EMBL/GenBank/DDBJ whole genome shotgun (WGS) entry which is preliminary data.</text>
</comment>
<evidence type="ECO:0000313" key="2">
    <source>
        <dbReference type="EMBL" id="GMU08398.1"/>
    </source>
</evidence>
<gene>
    <name evidence="2" type="ORF">ASNO1_46510</name>
</gene>
<feature type="transmembrane region" description="Helical" evidence="1">
    <location>
        <begin position="351"/>
        <end position="373"/>
    </location>
</feature>
<reference evidence="2 3" key="1">
    <citation type="journal article" date="2024" name="Arch. Microbiol.">
        <title>Corallococcus caeni sp. nov., a novel myxobacterium isolated from activated sludge.</title>
        <authorList>
            <person name="Tomita S."/>
            <person name="Nakai R."/>
            <person name="Kuroda K."/>
            <person name="Kurashita H."/>
            <person name="Hatamoto M."/>
            <person name="Yamaguchi T."/>
            <person name="Narihiro T."/>
        </authorList>
    </citation>
    <scope>NUCLEOTIDE SEQUENCE [LARGE SCALE GENOMIC DNA]</scope>
    <source>
        <strain evidence="2 3">NO1</strain>
    </source>
</reference>
<evidence type="ECO:0008006" key="4">
    <source>
        <dbReference type="Google" id="ProtNLM"/>
    </source>
</evidence>
<sequence>MAPVPPPVRVVTVVLFAALCGGCASLEPQRSELSTRVGRSDLSVAVMRTRVRDLARRFSGLIEALADDLASRSGSPTVAAAMLRFKANAVPAVQSSLFKPDPVAALIDTWALLAQLEEALPRSAAGASPELVARAHDSLVALESQLEAEWREVTGREDVTGARDTVHAWAAEHPLTGPLVTRESTTALLASLTDVTGGGLRSTAAGLVEDTRDLTARVDLYATSLPRQARWQAELVATDAMRAPTVQAALAELGRTVDLLDRVGAMAANTPALIERERRAVLDAVHGERLGLQAFVTGERQAVLADVGRERQAVVDALHAERVATLQQLDGLARGWVDHAFDRLGPLVDRVFLWLALLLVLLGAGGVLGGLLLTRAWRRAR</sequence>
<dbReference type="Proteomes" id="UP001342631">
    <property type="component" value="Unassembled WGS sequence"/>
</dbReference>
<organism evidence="2 3">
    <name type="scientific">Corallococcus caeni</name>
    <dbReference type="NCBI Taxonomy" id="3082388"/>
    <lineage>
        <taxon>Bacteria</taxon>
        <taxon>Pseudomonadati</taxon>
        <taxon>Myxococcota</taxon>
        <taxon>Myxococcia</taxon>
        <taxon>Myxococcales</taxon>
        <taxon>Cystobacterineae</taxon>
        <taxon>Myxococcaceae</taxon>
        <taxon>Corallococcus</taxon>
    </lineage>
</organism>
<proteinExistence type="predicted"/>
<accession>A0ABQ6QYP5</accession>
<protein>
    <recommendedName>
        <fullName evidence="4">Chemotaxis protein</fullName>
    </recommendedName>
</protein>
<dbReference type="EMBL" id="BTTX01000004">
    <property type="protein sequence ID" value="GMU08398.1"/>
    <property type="molecule type" value="Genomic_DNA"/>
</dbReference>
<keyword evidence="1" id="KW-1133">Transmembrane helix</keyword>
<dbReference type="RefSeq" id="WP_338279160.1">
    <property type="nucleotide sequence ID" value="NZ_BTTX01000004.1"/>
</dbReference>
<evidence type="ECO:0000313" key="3">
    <source>
        <dbReference type="Proteomes" id="UP001342631"/>
    </source>
</evidence>